<dbReference type="InterPro" id="IPR043768">
    <property type="entry name" value="DUF5714"/>
</dbReference>
<dbReference type="Proteomes" id="UP000481872">
    <property type="component" value="Unassembled WGS sequence"/>
</dbReference>
<keyword evidence="2" id="KW-0808">Transferase</keyword>
<reference evidence="2 3" key="1">
    <citation type="submission" date="2020-02" db="EMBL/GenBank/DDBJ databases">
        <title>Genome assembly of a novel Clostridium senegalense strain.</title>
        <authorList>
            <person name="Gupta T.B."/>
            <person name="Jauregui R."/>
            <person name="Maclean P."/>
            <person name="Nawarathana A."/>
            <person name="Brightwell G."/>
        </authorList>
    </citation>
    <scope>NUCLEOTIDE SEQUENCE [LARGE SCALE GENOMIC DNA]</scope>
    <source>
        <strain evidence="2 3">AGRFS4</strain>
    </source>
</reference>
<dbReference type="GO" id="GO:0008168">
    <property type="term" value="F:methyltransferase activity"/>
    <property type="evidence" value="ECO:0007669"/>
    <property type="project" value="UniProtKB-KW"/>
</dbReference>
<keyword evidence="2" id="KW-0489">Methyltransferase</keyword>
<dbReference type="RefSeq" id="WP_199870420.1">
    <property type="nucleotide sequence ID" value="NZ_JAAGPU010000025.1"/>
</dbReference>
<dbReference type="AlphaFoldDB" id="A0A6M0H5Y6"/>
<accession>A0A6M0H5Y6</accession>
<dbReference type="GO" id="GO:0032259">
    <property type="term" value="P:methylation"/>
    <property type="evidence" value="ECO:0007669"/>
    <property type="project" value="UniProtKB-KW"/>
</dbReference>
<evidence type="ECO:0000259" key="1">
    <source>
        <dbReference type="Pfam" id="PF18978"/>
    </source>
</evidence>
<dbReference type="EMBL" id="JAAGPU010000025">
    <property type="protein sequence ID" value="NEU05728.1"/>
    <property type="molecule type" value="Genomic_DNA"/>
</dbReference>
<dbReference type="Pfam" id="PF18978">
    <property type="entry name" value="DUF5714"/>
    <property type="match status" value="1"/>
</dbReference>
<evidence type="ECO:0000313" key="3">
    <source>
        <dbReference type="Proteomes" id="UP000481872"/>
    </source>
</evidence>
<gene>
    <name evidence="2" type="ORF">G3M99_12895</name>
</gene>
<evidence type="ECO:0000313" key="2">
    <source>
        <dbReference type="EMBL" id="NEU05728.1"/>
    </source>
</evidence>
<protein>
    <submittedName>
        <fullName evidence="2">SAM-dependent methyltransferase</fullName>
    </submittedName>
</protein>
<organism evidence="2 3">
    <name type="scientific">Clostridium senegalense</name>
    <dbReference type="NCBI Taxonomy" id="1465809"/>
    <lineage>
        <taxon>Bacteria</taxon>
        <taxon>Bacillati</taxon>
        <taxon>Bacillota</taxon>
        <taxon>Clostridia</taxon>
        <taxon>Eubacteriales</taxon>
        <taxon>Clostridiaceae</taxon>
        <taxon>Clostridium</taxon>
    </lineage>
</organism>
<name>A0A6M0H5Y6_9CLOT</name>
<keyword evidence="3" id="KW-1185">Reference proteome</keyword>
<comment type="caution">
    <text evidence="2">The sequence shown here is derived from an EMBL/GenBank/DDBJ whole genome shotgun (WGS) entry which is preliminary data.</text>
</comment>
<proteinExistence type="predicted"/>
<feature type="domain" description="DUF5714" evidence="1">
    <location>
        <begin position="57"/>
        <end position="231"/>
    </location>
</feature>
<sequence length="233" mass="26114">MENKFNCLICSEELEYFDESKEMDCYFCKKKFSANASCKSGHYVCDSCHSLGAFEIIREYCLKSNSINPMEMALDLMKHPSVKMHGPEHHYLVPAVLVTAYLNSIGDRTNLEKLLNEGEKRAKNVLGGFCGFYGACGAAVGTGIYISLILGASPLSEEKWGLSNLITAKALEKIASFGGPRCCKRDTFLALETAVDFTKEKLNVQLKKKENLKCNYSKINDQCLKDRCKFHKE</sequence>